<evidence type="ECO:0000256" key="10">
    <source>
        <dbReference type="RuleBase" id="RU361207"/>
    </source>
</evidence>
<dbReference type="PANTHER" id="PTHR32438">
    <property type="entry name" value="4-ALPHA-GLUCANOTRANSFERASE DPE1, CHLOROPLASTIC/AMYLOPLASTIC"/>
    <property type="match status" value="1"/>
</dbReference>
<dbReference type="NCBIfam" id="NF011080">
    <property type="entry name" value="PRK14508.1-3"/>
    <property type="match status" value="1"/>
</dbReference>
<reference evidence="11 12" key="1">
    <citation type="submission" date="2017-03" db="EMBL/GenBank/DDBJ databases">
        <title>Genome sequence of Clostridium chromiireducens DSM 23318.</title>
        <authorList>
            <person name="Poehlein A."/>
            <person name="Daniel R."/>
        </authorList>
    </citation>
    <scope>NUCLEOTIDE SEQUENCE [LARGE SCALE GENOMIC DNA]</scope>
    <source>
        <strain evidence="11 12">DSM 23318</strain>
    </source>
</reference>
<evidence type="ECO:0000256" key="4">
    <source>
        <dbReference type="ARBA" id="ARBA00020295"/>
    </source>
</evidence>
<evidence type="ECO:0000256" key="6">
    <source>
        <dbReference type="ARBA" id="ARBA00022679"/>
    </source>
</evidence>
<accession>A0A1V4IHD3</accession>
<keyword evidence="5 10" id="KW-0328">Glycosyltransferase</keyword>
<dbReference type="Gene3D" id="3.20.20.80">
    <property type="entry name" value="Glycosidases"/>
    <property type="match status" value="1"/>
</dbReference>
<dbReference type="GO" id="GO:0004134">
    <property type="term" value="F:4-alpha-glucanotransferase activity"/>
    <property type="evidence" value="ECO:0007669"/>
    <property type="project" value="UniProtKB-EC"/>
</dbReference>
<evidence type="ECO:0000313" key="12">
    <source>
        <dbReference type="Proteomes" id="UP000191056"/>
    </source>
</evidence>
<evidence type="ECO:0000256" key="5">
    <source>
        <dbReference type="ARBA" id="ARBA00022676"/>
    </source>
</evidence>
<dbReference type="InterPro" id="IPR017853">
    <property type="entry name" value="GH"/>
</dbReference>
<gene>
    <name evidence="11" type="primary">malQ_2</name>
    <name evidence="11" type="ORF">CLCHR_35730</name>
</gene>
<dbReference type="GO" id="GO:0005975">
    <property type="term" value="P:carbohydrate metabolic process"/>
    <property type="evidence" value="ECO:0007669"/>
    <property type="project" value="InterPro"/>
</dbReference>
<evidence type="ECO:0000256" key="2">
    <source>
        <dbReference type="ARBA" id="ARBA00005684"/>
    </source>
</evidence>
<dbReference type="SUPFAM" id="SSF51445">
    <property type="entry name" value="(Trans)glycosidases"/>
    <property type="match status" value="1"/>
</dbReference>
<dbReference type="RefSeq" id="WP_079441251.1">
    <property type="nucleotide sequence ID" value="NZ_MZGT01000055.1"/>
</dbReference>
<dbReference type="EC" id="2.4.1.25" evidence="3 10"/>
<dbReference type="InterPro" id="IPR003385">
    <property type="entry name" value="Glyco_hydro_77"/>
</dbReference>
<keyword evidence="12" id="KW-1185">Reference proteome</keyword>
<protein>
    <recommendedName>
        <fullName evidence="4 10">4-alpha-glucanotransferase</fullName>
        <ecNumber evidence="3 10">2.4.1.25</ecNumber>
    </recommendedName>
    <alternativeName>
        <fullName evidence="8 10">Amylomaltase</fullName>
    </alternativeName>
    <alternativeName>
        <fullName evidence="9 10">Disproportionating enzyme</fullName>
    </alternativeName>
</protein>
<evidence type="ECO:0000256" key="8">
    <source>
        <dbReference type="ARBA" id="ARBA00031423"/>
    </source>
</evidence>
<keyword evidence="6 10" id="KW-0808">Transferase</keyword>
<dbReference type="NCBIfam" id="TIGR00217">
    <property type="entry name" value="malQ"/>
    <property type="match status" value="1"/>
</dbReference>
<proteinExistence type="inferred from homology"/>
<dbReference type="Pfam" id="PF02446">
    <property type="entry name" value="Glyco_hydro_77"/>
    <property type="match status" value="1"/>
</dbReference>
<dbReference type="Proteomes" id="UP000191056">
    <property type="component" value="Unassembled WGS sequence"/>
</dbReference>
<name>A0A1V4IHD3_9CLOT</name>
<dbReference type="STRING" id="225345.CLCHR_35730"/>
<evidence type="ECO:0000313" key="11">
    <source>
        <dbReference type="EMBL" id="OPJ59260.1"/>
    </source>
</evidence>
<evidence type="ECO:0000256" key="3">
    <source>
        <dbReference type="ARBA" id="ARBA00012560"/>
    </source>
</evidence>
<dbReference type="AlphaFoldDB" id="A0A1V4IHD3"/>
<evidence type="ECO:0000256" key="1">
    <source>
        <dbReference type="ARBA" id="ARBA00000439"/>
    </source>
</evidence>
<evidence type="ECO:0000256" key="9">
    <source>
        <dbReference type="ARBA" id="ARBA00031501"/>
    </source>
</evidence>
<sequence length="495" mass="57991">MERGSGIIMHIASLPGKYGIGTFGKSAFEFADFLKKSRQKYWQILPLGQTSYGDSPYQSFSAFAGNPYFIDFNLLEEEKLLKKEDYNEINYGDNPEWINYELLFKEKMKVLRLAYENFKRLKNIDFGEFEESEAFWLDDYSMFMAIKAKFDLKSFQTWDGNIKLREEECLNKYKVELLDEIKYWKFLQYEFFKQWNSLKKYVNGLGIRFIGDIPIYVSEDSADLWSNPKVFLVDEKTLKPYKVAGCPPDAFSATGQLWGNPIYNWDYLEKTGYEWWISRIKQSLKLYDVIRIDHFRGFESYWSIPYGEKTAENGKWVKGPEIKLFDAIKRELGDVNIIAEDLGILTEETVKFRKSTGYPGMKVLQFAFSGGSQNFYLPHNYEKNCVAYTGTHDNDTIRGWVEKTGEKYEVENAIEYLKLTKEEGYNWGFIRGIWSSVANTSIGLMQDFLNLGNEARTNLPSTIGNNWCWRAKDDVFTDELANKIYRLTRIYGRCE</sequence>
<dbReference type="OrthoDB" id="9811841at2"/>
<evidence type="ECO:0000256" key="7">
    <source>
        <dbReference type="ARBA" id="ARBA00023277"/>
    </source>
</evidence>
<comment type="caution">
    <text evidence="11">The sequence shown here is derived from an EMBL/GenBank/DDBJ whole genome shotgun (WGS) entry which is preliminary data.</text>
</comment>
<dbReference type="EMBL" id="MZGT01000055">
    <property type="protein sequence ID" value="OPJ59260.1"/>
    <property type="molecule type" value="Genomic_DNA"/>
</dbReference>
<organism evidence="11 12">
    <name type="scientific">Clostridium chromiireducens</name>
    <dbReference type="NCBI Taxonomy" id="225345"/>
    <lineage>
        <taxon>Bacteria</taxon>
        <taxon>Bacillati</taxon>
        <taxon>Bacillota</taxon>
        <taxon>Clostridia</taxon>
        <taxon>Eubacteriales</taxon>
        <taxon>Clostridiaceae</taxon>
        <taxon>Clostridium</taxon>
    </lineage>
</organism>
<keyword evidence="7 10" id="KW-0119">Carbohydrate metabolism</keyword>
<dbReference type="PANTHER" id="PTHR32438:SF5">
    <property type="entry name" value="4-ALPHA-GLUCANOTRANSFERASE DPE1, CHLOROPLASTIC_AMYLOPLASTIC"/>
    <property type="match status" value="1"/>
</dbReference>
<comment type="catalytic activity">
    <reaction evidence="1 10">
        <text>Transfers a segment of a (1-&gt;4)-alpha-D-glucan to a new position in an acceptor, which may be glucose or a (1-&gt;4)-alpha-D-glucan.</text>
        <dbReference type="EC" id="2.4.1.25"/>
    </reaction>
</comment>
<comment type="similarity">
    <text evidence="2 10">Belongs to the disproportionating enzyme family.</text>
</comment>